<evidence type="ECO:0000259" key="2">
    <source>
        <dbReference type="SMART" id="SM00507"/>
    </source>
</evidence>
<dbReference type="InterPro" id="IPR003615">
    <property type="entry name" value="HNH_nuc"/>
</dbReference>
<feature type="compositionally biased region" description="Low complexity" evidence="1">
    <location>
        <begin position="54"/>
        <end position="66"/>
    </location>
</feature>
<dbReference type="Gene3D" id="1.10.30.50">
    <property type="match status" value="1"/>
</dbReference>
<feature type="region of interest" description="Disordered" evidence="1">
    <location>
        <begin position="406"/>
        <end position="474"/>
    </location>
</feature>
<dbReference type="RefSeq" id="WP_340293194.1">
    <property type="nucleotide sequence ID" value="NZ_JBBEOI010000099.1"/>
</dbReference>
<keyword evidence="4" id="KW-1185">Reference proteome</keyword>
<dbReference type="Pfam" id="PF01844">
    <property type="entry name" value="HNH"/>
    <property type="match status" value="1"/>
</dbReference>
<feature type="region of interest" description="Disordered" evidence="1">
    <location>
        <begin position="54"/>
        <end position="73"/>
    </location>
</feature>
<dbReference type="Proteomes" id="UP001595685">
    <property type="component" value="Unassembled WGS sequence"/>
</dbReference>
<evidence type="ECO:0000256" key="1">
    <source>
        <dbReference type="SAM" id="MobiDB-lite"/>
    </source>
</evidence>
<name>A0ABV7WEP7_9MICO</name>
<protein>
    <submittedName>
        <fullName evidence="3">HNH endonuclease</fullName>
    </submittedName>
</protein>
<dbReference type="EMBL" id="JBHRWW010000004">
    <property type="protein sequence ID" value="MFC3688280.1"/>
    <property type="molecule type" value="Genomic_DNA"/>
</dbReference>
<evidence type="ECO:0000313" key="4">
    <source>
        <dbReference type="Proteomes" id="UP001595685"/>
    </source>
</evidence>
<keyword evidence="3" id="KW-0378">Hydrolase</keyword>
<dbReference type="GO" id="GO:0004519">
    <property type="term" value="F:endonuclease activity"/>
    <property type="evidence" value="ECO:0007669"/>
    <property type="project" value="UniProtKB-KW"/>
</dbReference>
<organism evidence="3 4">
    <name type="scientific">Aquipuribacter hungaricus</name>
    <dbReference type="NCBI Taxonomy" id="545624"/>
    <lineage>
        <taxon>Bacteria</taxon>
        <taxon>Bacillati</taxon>
        <taxon>Actinomycetota</taxon>
        <taxon>Actinomycetes</taxon>
        <taxon>Micrococcales</taxon>
        <taxon>Intrasporangiaceae</taxon>
        <taxon>Aquipuribacter</taxon>
    </lineage>
</organism>
<proteinExistence type="predicted"/>
<comment type="caution">
    <text evidence="3">The sequence shown here is derived from an EMBL/GenBank/DDBJ whole genome shotgun (WGS) entry which is preliminary data.</text>
</comment>
<feature type="compositionally biased region" description="Acidic residues" evidence="1">
    <location>
        <begin position="415"/>
        <end position="425"/>
    </location>
</feature>
<keyword evidence="3" id="KW-0255">Endonuclease</keyword>
<evidence type="ECO:0000313" key="3">
    <source>
        <dbReference type="EMBL" id="MFC3688280.1"/>
    </source>
</evidence>
<sequence length="498" mass="52371">MRSSPPGVDDLLRLVEALRLLDRSVDDATRVSRLRALEMLKAAASAAQARDTADLAASRHAQRAAAGVPPQERGRGVAAEVALARRDSPRRGAQHLGLATALVHEMPCTLAALEAGRISEWRATVLVRDTACLTRADRTAVDAEVAGDPAVLEQLGDRALGARVRQAAYRLDPLSVVERARRVERERRVTLRPAPDTMAYLTALLPVAAAVSVVAALGRAADAARGCGDGRPRGQVMADTLVASVVQHPEVPAPAGERGAAVRLVMTDRALLDGGDEPADVEGYGPVPAGWARELLAGTLDRGDEVWLRRLVLSPVSGRPVATDSHARLAPRALADWVRTRDAGTCRTPWCDAPARHVDHVVPHARGGPTTAENLQGLCEACNHAKEAPGWRASVVLDRAVVGRGGAAAVRGDPLSDEPPDDGLADDGPHTVVTRTPTGHRYRSVAPPLPGAQRGQDPRGQSGGPPGPDPLEVQDDGIAGVVERWLAGRLLTGALGLL</sequence>
<dbReference type="CDD" id="cd00085">
    <property type="entry name" value="HNHc"/>
    <property type="match status" value="1"/>
</dbReference>
<gene>
    <name evidence="3" type="ORF">ACFOLH_08000</name>
</gene>
<dbReference type="InterPro" id="IPR002711">
    <property type="entry name" value="HNH"/>
</dbReference>
<reference evidence="4" key="1">
    <citation type="journal article" date="2019" name="Int. J. Syst. Evol. Microbiol.">
        <title>The Global Catalogue of Microorganisms (GCM) 10K type strain sequencing project: providing services to taxonomists for standard genome sequencing and annotation.</title>
        <authorList>
            <consortium name="The Broad Institute Genomics Platform"/>
            <consortium name="The Broad Institute Genome Sequencing Center for Infectious Disease"/>
            <person name="Wu L."/>
            <person name="Ma J."/>
        </authorList>
    </citation>
    <scope>NUCLEOTIDE SEQUENCE [LARGE SCALE GENOMIC DNA]</scope>
    <source>
        <strain evidence="4">NCAIM B.02333</strain>
    </source>
</reference>
<keyword evidence="3" id="KW-0540">Nuclease</keyword>
<feature type="domain" description="HNH nuclease" evidence="2">
    <location>
        <begin position="333"/>
        <end position="384"/>
    </location>
</feature>
<dbReference type="SMART" id="SM00507">
    <property type="entry name" value="HNHc"/>
    <property type="match status" value="1"/>
</dbReference>
<accession>A0ABV7WEP7</accession>